<dbReference type="AlphaFoldDB" id="A0A8X6UW17"/>
<evidence type="ECO:0000313" key="2">
    <source>
        <dbReference type="Proteomes" id="UP000887159"/>
    </source>
</evidence>
<name>A0A8X6UW17_TRICX</name>
<keyword evidence="2" id="KW-1185">Reference proteome</keyword>
<proteinExistence type="predicted"/>
<comment type="caution">
    <text evidence="1">The sequence shown here is derived from an EMBL/GenBank/DDBJ whole genome shotgun (WGS) entry which is preliminary data.</text>
</comment>
<protein>
    <submittedName>
        <fullName evidence="1">Uncharacterized protein</fullName>
    </submittedName>
</protein>
<sequence>MLHDCRNCPYVQLSPQHIVSRRAIQARIFKNNPKVPEDLIYSDKAVEKLPKPSSIASERSKAPPFLFYSIQHIMDMLATTRETVFF</sequence>
<evidence type="ECO:0000313" key="1">
    <source>
        <dbReference type="EMBL" id="GFX89923.1"/>
    </source>
</evidence>
<gene>
    <name evidence="1" type="ORF">TNCV_1535701</name>
</gene>
<dbReference type="EMBL" id="BMAU01021084">
    <property type="protein sequence ID" value="GFX89923.1"/>
    <property type="molecule type" value="Genomic_DNA"/>
</dbReference>
<organism evidence="1 2">
    <name type="scientific">Trichonephila clavipes</name>
    <name type="common">Golden silk orbweaver</name>
    <name type="synonym">Nephila clavipes</name>
    <dbReference type="NCBI Taxonomy" id="2585209"/>
    <lineage>
        <taxon>Eukaryota</taxon>
        <taxon>Metazoa</taxon>
        <taxon>Ecdysozoa</taxon>
        <taxon>Arthropoda</taxon>
        <taxon>Chelicerata</taxon>
        <taxon>Arachnida</taxon>
        <taxon>Araneae</taxon>
        <taxon>Araneomorphae</taxon>
        <taxon>Entelegynae</taxon>
        <taxon>Araneoidea</taxon>
        <taxon>Nephilidae</taxon>
        <taxon>Trichonephila</taxon>
    </lineage>
</organism>
<dbReference type="Proteomes" id="UP000887159">
    <property type="component" value="Unassembled WGS sequence"/>
</dbReference>
<accession>A0A8X6UW17</accession>
<reference evidence="1" key="1">
    <citation type="submission" date="2020-08" db="EMBL/GenBank/DDBJ databases">
        <title>Multicomponent nature underlies the extraordinary mechanical properties of spider dragline silk.</title>
        <authorList>
            <person name="Kono N."/>
            <person name="Nakamura H."/>
            <person name="Mori M."/>
            <person name="Yoshida Y."/>
            <person name="Ohtoshi R."/>
            <person name="Malay A.D."/>
            <person name="Moran D.A.P."/>
            <person name="Tomita M."/>
            <person name="Numata K."/>
            <person name="Arakawa K."/>
        </authorList>
    </citation>
    <scope>NUCLEOTIDE SEQUENCE</scope>
</reference>